<dbReference type="PANTHER" id="PTHR35007:SF1">
    <property type="entry name" value="PILUS ASSEMBLY PROTEIN"/>
    <property type="match status" value="1"/>
</dbReference>
<feature type="transmembrane region" description="Helical" evidence="6">
    <location>
        <begin position="591"/>
        <end position="612"/>
    </location>
</feature>
<organism evidence="9 10">
    <name type="scientific">Janibacter alittae</name>
    <dbReference type="NCBI Taxonomy" id="3115209"/>
    <lineage>
        <taxon>Bacteria</taxon>
        <taxon>Bacillati</taxon>
        <taxon>Actinomycetota</taxon>
        <taxon>Actinomycetes</taxon>
        <taxon>Micrococcales</taxon>
        <taxon>Intrasporangiaceae</taxon>
        <taxon>Janibacter</taxon>
    </lineage>
</organism>
<sequence>MTHLLQRLLAAVTLTVALLVLSGTAANAAPDVSMSDVESQSQAVTGVLTFRGPEVVQVDPDSLTATIDGREHEASVAKSTSIERSAMLVIDTSGSMGADGMATVRAATRAYLDAVPTDVKVGVATFANTAGVDLKPSHDRAQVQRVVDGLVARGETSLYAAVLAAAKALGDEGDRSMVLLSDGADTVSAKPKADLKKATAAVRERGIRVDVVRFRTEDEETMNALKGFAEAGDGSILAAADAEAVGDAFQTAARALNSQAPFEITTPDQLAGRHVVRLEGTANGAPFAVERTVTLEGVAAAEPAAPAETADAAAPELATGGLPGWSPWPWVAALTVGVAIFLFALGLITPTVRSRRELRLAGIDDYVVPVKQWSRREGRDDGKAVSERLIDFGERRMAKRGSTAHTMLLINRADLPLRAGEWYVLCGVAIIVAIAVFMLLVPGPWVVGVIVGLLVGIAVPQVVLRLLAARRARAFERVLPDSLVLVATSLKSGFGLMQSLDAVAQDSAPPVDKEFSRALAETRIGTDIADALERMAERMGSEAMAMAVMAIRIQREVGGNLAETLETTAHTLREREVLFRQVKALSAEGRLSAYILIALPFALFFYMLLVNFEYIQLLWTTALGLLMSVGAIVGIVIGIIWMRNVVKIEV</sequence>
<dbReference type="Gene3D" id="1.20.81.30">
    <property type="entry name" value="Type II secretion system (T2SS), domain F"/>
    <property type="match status" value="1"/>
</dbReference>
<dbReference type="InterPro" id="IPR036465">
    <property type="entry name" value="vWFA_dom_sf"/>
</dbReference>
<dbReference type="EMBL" id="CP144913">
    <property type="protein sequence ID" value="WXB76027.1"/>
    <property type="molecule type" value="Genomic_DNA"/>
</dbReference>
<evidence type="ECO:0000313" key="10">
    <source>
        <dbReference type="Proteomes" id="UP001382727"/>
    </source>
</evidence>
<evidence type="ECO:0000256" key="4">
    <source>
        <dbReference type="ARBA" id="ARBA00022989"/>
    </source>
</evidence>
<keyword evidence="4 6" id="KW-1133">Transmembrane helix</keyword>
<evidence type="ECO:0000313" key="9">
    <source>
        <dbReference type="EMBL" id="WXB76027.1"/>
    </source>
</evidence>
<feature type="chain" id="PRO_5046291556" evidence="7">
    <location>
        <begin position="29"/>
        <end position="650"/>
    </location>
</feature>
<evidence type="ECO:0000256" key="2">
    <source>
        <dbReference type="ARBA" id="ARBA00022475"/>
    </source>
</evidence>
<dbReference type="SMART" id="SM00327">
    <property type="entry name" value="VWA"/>
    <property type="match status" value="1"/>
</dbReference>
<proteinExistence type="predicted"/>
<feature type="transmembrane region" description="Helical" evidence="6">
    <location>
        <begin position="328"/>
        <end position="349"/>
    </location>
</feature>
<accession>A0ABZ2MG83</accession>
<reference evidence="9 10" key="1">
    <citation type="submission" date="2024-02" db="EMBL/GenBank/DDBJ databases">
        <title>Janibacter sp. nov., isolated from gut of marine sandworm.</title>
        <authorList>
            <person name="Kim B."/>
            <person name="Jun M.O."/>
            <person name="Shin N.-R."/>
        </authorList>
    </citation>
    <scope>NUCLEOTIDE SEQUENCE [LARGE SCALE GENOMIC DNA]</scope>
    <source>
        <strain evidence="9 10">A1S7</strain>
    </source>
</reference>
<evidence type="ECO:0000256" key="7">
    <source>
        <dbReference type="SAM" id="SignalP"/>
    </source>
</evidence>
<feature type="signal peptide" evidence="7">
    <location>
        <begin position="1"/>
        <end position="28"/>
    </location>
</feature>
<feature type="transmembrane region" description="Helical" evidence="6">
    <location>
        <begin position="618"/>
        <end position="642"/>
    </location>
</feature>
<evidence type="ECO:0000256" key="1">
    <source>
        <dbReference type="ARBA" id="ARBA00004651"/>
    </source>
</evidence>
<comment type="subcellular location">
    <subcellularLocation>
        <location evidence="1">Cell membrane</location>
        <topology evidence="1">Multi-pass membrane protein</topology>
    </subcellularLocation>
</comment>
<dbReference type="Pfam" id="PF13519">
    <property type="entry name" value="VWA_2"/>
    <property type="match status" value="1"/>
</dbReference>
<dbReference type="Gene3D" id="3.40.50.410">
    <property type="entry name" value="von Willebrand factor, type A domain"/>
    <property type="match status" value="1"/>
</dbReference>
<dbReference type="RefSeq" id="WP_338748796.1">
    <property type="nucleotide sequence ID" value="NZ_CP144913.1"/>
</dbReference>
<dbReference type="Proteomes" id="UP001382727">
    <property type="component" value="Chromosome"/>
</dbReference>
<feature type="transmembrane region" description="Helical" evidence="6">
    <location>
        <begin position="446"/>
        <end position="467"/>
    </location>
</feature>
<dbReference type="SUPFAM" id="SSF53300">
    <property type="entry name" value="vWA-like"/>
    <property type="match status" value="1"/>
</dbReference>
<dbReference type="InterPro" id="IPR018076">
    <property type="entry name" value="T2SS_GspF_dom"/>
</dbReference>
<feature type="domain" description="VWFA" evidence="8">
    <location>
        <begin position="85"/>
        <end position="252"/>
    </location>
</feature>
<dbReference type="PANTHER" id="PTHR35007">
    <property type="entry name" value="INTEGRAL MEMBRANE PROTEIN-RELATED"/>
    <property type="match status" value="1"/>
</dbReference>
<gene>
    <name evidence="9" type="ORF">V1351_13950</name>
</gene>
<dbReference type="PROSITE" id="PS50234">
    <property type="entry name" value="VWFA"/>
    <property type="match status" value="1"/>
</dbReference>
<evidence type="ECO:0000256" key="5">
    <source>
        <dbReference type="ARBA" id="ARBA00023136"/>
    </source>
</evidence>
<keyword evidence="2" id="KW-1003">Cell membrane</keyword>
<dbReference type="InterPro" id="IPR002035">
    <property type="entry name" value="VWF_A"/>
</dbReference>
<evidence type="ECO:0000256" key="3">
    <source>
        <dbReference type="ARBA" id="ARBA00022692"/>
    </source>
</evidence>
<keyword evidence="5 6" id="KW-0472">Membrane</keyword>
<dbReference type="Pfam" id="PF00482">
    <property type="entry name" value="T2SSF"/>
    <property type="match status" value="1"/>
</dbReference>
<protein>
    <submittedName>
        <fullName evidence="9">Type II secretion system F family protein</fullName>
    </submittedName>
</protein>
<keyword evidence="3 6" id="KW-0812">Transmembrane</keyword>
<dbReference type="InterPro" id="IPR042094">
    <property type="entry name" value="T2SS_GspF_sf"/>
</dbReference>
<keyword evidence="10" id="KW-1185">Reference proteome</keyword>
<feature type="transmembrane region" description="Helical" evidence="6">
    <location>
        <begin position="422"/>
        <end position="440"/>
    </location>
</feature>
<evidence type="ECO:0000259" key="8">
    <source>
        <dbReference type="PROSITE" id="PS50234"/>
    </source>
</evidence>
<keyword evidence="7" id="KW-0732">Signal</keyword>
<name>A0ABZ2MG83_9MICO</name>
<evidence type="ECO:0000256" key="6">
    <source>
        <dbReference type="SAM" id="Phobius"/>
    </source>
</evidence>